<protein>
    <recommendedName>
        <fullName evidence="4">Type I restriction enzyme R protein N-terminal domain-containing protein</fullName>
    </recommendedName>
</protein>
<evidence type="ECO:0000313" key="2">
    <source>
        <dbReference type="EMBL" id="PKD43766.1"/>
    </source>
</evidence>
<accession>A0A2N0VHT7</accession>
<dbReference type="Gene3D" id="3.90.1570.30">
    <property type="match status" value="1"/>
</dbReference>
<reference evidence="2 3" key="1">
    <citation type="submission" date="2017-11" db="EMBL/GenBank/DDBJ databases">
        <title>Rhodohalobacter 15182 sp. nov., isolated from a salt lake.</title>
        <authorList>
            <person name="Han S."/>
        </authorList>
    </citation>
    <scope>NUCLEOTIDE SEQUENCE [LARGE SCALE GENOMIC DNA]</scope>
    <source>
        <strain evidence="2 3">15182</strain>
    </source>
</reference>
<gene>
    <name evidence="2" type="ORF">CWD77_09410</name>
</gene>
<dbReference type="Gene3D" id="1.20.1380.10">
    <property type="entry name" value="Replication modulator SeqA, C-terminal DNA-binding domain"/>
    <property type="match status" value="1"/>
</dbReference>
<feature type="region of interest" description="Disordered" evidence="1">
    <location>
        <begin position="226"/>
        <end position="253"/>
    </location>
</feature>
<dbReference type="RefSeq" id="WP_101073306.1">
    <property type="nucleotide sequence ID" value="NZ_PISP01000002.1"/>
</dbReference>
<evidence type="ECO:0000313" key="3">
    <source>
        <dbReference type="Proteomes" id="UP000233398"/>
    </source>
</evidence>
<keyword evidence="3" id="KW-1185">Reference proteome</keyword>
<dbReference type="EMBL" id="PISP01000002">
    <property type="protein sequence ID" value="PKD43766.1"/>
    <property type="molecule type" value="Genomic_DNA"/>
</dbReference>
<name>A0A2N0VHT7_9BACT</name>
<sequence length="368" mass="42250">MGLSDHLKKVQNGLRQGSFTSEASVSQGILLPALNELGWPVFDTSIVVPEFSVENRRVDYALCHPKNKPAVFLEVKNVGLSDGADRQLFEYAFHLGVPMAILTDGQEWSFYLPGEQGRYDERRVYKIDLLERSLDEIEKRLVRYLKYQNVTSGEALKSARSDYQNVSKFRVIANNLPKAWESILQEQDSILLELLAEKVEDLCGYKPDLDVCSRFLDEQINSHGTPRVEKKTVRNISERSTKSSKPSSKKSRTRKVEDYSLTFKDQDFSAGSAREVMTTLFELLAKEDDTFLERFASRKHGRKRRYLAKDKYELYPGRPDLAEDNSVEVVSGWWLGTNYSRKNIQDIIDLALEVSEPQLRSRIKARVH</sequence>
<feature type="compositionally biased region" description="Basic and acidic residues" evidence="1">
    <location>
        <begin position="226"/>
        <end position="241"/>
    </location>
</feature>
<proteinExistence type="predicted"/>
<dbReference type="GO" id="GO:0003677">
    <property type="term" value="F:DNA binding"/>
    <property type="evidence" value="ECO:0007669"/>
    <property type="project" value="InterPro"/>
</dbReference>
<dbReference type="Proteomes" id="UP000233398">
    <property type="component" value="Unassembled WGS sequence"/>
</dbReference>
<dbReference type="OrthoDB" id="9148007at2"/>
<evidence type="ECO:0000256" key="1">
    <source>
        <dbReference type="SAM" id="MobiDB-lite"/>
    </source>
</evidence>
<organism evidence="2 3">
    <name type="scientific">Rhodohalobacter barkolensis</name>
    <dbReference type="NCBI Taxonomy" id="2053187"/>
    <lineage>
        <taxon>Bacteria</taxon>
        <taxon>Pseudomonadati</taxon>
        <taxon>Balneolota</taxon>
        <taxon>Balneolia</taxon>
        <taxon>Balneolales</taxon>
        <taxon>Balneolaceae</taxon>
        <taxon>Rhodohalobacter</taxon>
    </lineage>
</organism>
<evidence type="ECO:0008006" key="4">
    <source>
        <dbReference type="Google" id="ProtNLM"/>
    </source>
</evidence>
<dbReference type="InterPro" id="IPR036835">
    <property type="entry name" value="SeqA_DNA-bd_C_sf"/>
</dbReference>
<comment type="caution">
    <text evidence="2">The sequence shown here is derived from an EMBL/GenBank/DDBJ whole genome shotgun (WGS) entry which is preliminary data.</text>
</comment>
<dbReference type="AlphaFoldDB" id="A0A2N0VHT7"/>